<reference evidence="2 3" key="1">
    <citation type="submission" date="2021-04" db="EMBL/GenBank/DDBJ databases">
        <title>Characterization of the biosynthetic gene cluster of new lipopeptides with antitumor activity in the genome of the marine Streptomyces PHM034.</title>
        <authorList>
            <person name="Ceniceros A."/>
            <person name="Canedo L."/>
            <person name="Mendez C."/>
            <person name="Olano C."/>
            <person name="Schleissner C."/>
            <person name="Cuevas C."/>
            <person name="De La Calle F."/>
            <person name="Salas J.A."/>
        </authorList>
    </citation>
    <scope>NUCLEOTIDE SEQUENCE [LARGE SCALE GENOMIC DNA]</scope>
    <source>
        <strain evidence="2 3">PHM034</strain>
    </source>
</reference>
<dbReference type="Proteomes" id="UP000682308">
    <property type="component" value="Unassembled WGS sequence"/>
</dbReference>
<gene>
    <name evidence="2" type="ORF">KEF29_10250</name>
</gene>
<keyword evidence="1" id="KW-0812">Transmembrane</keyword>
<keyword evidence="3" id="KW-1185">Reference proteome</keyword>
<keyword evidence="1" id="KW-0472">Membrane</keyword>
<name>A0A941FDH3_9ACTN</name>
<organism evidence="2 3">
    <name type="scientific">Streptomyces tuirus</name>
    <dbReference type="NCBI Taxonomy" id="68278"/>
    <lineage>
        <taxon>Bacteria</taxon>
        <taxon>Bacillati</taxon>
        <taxon>Actinomycetota</taxon>
        <taxon>Actinomycetes</taxon>
        <taxon>Kitasatosporales</taxon>
        <taxon>Streptomycetaceae</taxon>
        <taxon>Streptomyces</taxon>
    </lineage>
</organism>
<dbReference type="EMBL" id="JAGTPG010000001">
    <property type="protein sequence ID" value="MBR8639565.1"/>
    <property type="molecule type" value="Genomic_DNA"/>
</dbReference>
<proteinExistence type="predicted"/>
<evidence type="ECO:0000256" key="1">
    <source>
        <dbReference type="SAM" id="Phobius"/>
    </source>
</evidence>
<feature type="transmembrane region" description="Helical" evidence="1">
    <location>
        <begin position="28"/>
        <end position="48"/>
    </location>
</feature>
<protein>
    <submittedName>
        <fullName evidence="2">Uncharacterized protein</fullName>
    </submittedName>
</protein>
<evidence type="ECO:0000313" key="2">
    <source>
        <dbReference type="EMBL" id="MBR8639565.1"/>
    </source>
</evidence>
<dbReference type="AlphaFoldDB" id="A0A941FDH3"/>
<keyword evidence="1" id="KW-1133">Transmembrane helix</keyword>
<evidence type="ECO:0000313" key="3">
    <source>
        <dbReference type="Proteomes" id="UP000682308"/>
    </source>
</evidence>
<sequence length="114" mass="12085">MTLLPVFASLVIGWVALRGLLAHPLLPLWVRTAVFWSVPLGAVTWVLIMTADDAFLFPETAPCPREPLRKGIIGSGEVSGVSTAFPPRAYCAWEDGTVYDLAPGPSSCSGSSSP</sequence>
<accession>A0A941FDH3</accession>
<comment type="caution">
    <text evidence="2">The sequence shown here is derived from an EMBL/GenBank/DDBJ whole genome shotgun (WGS) entry which is preliminary data.</text>
</comment>